<evidence type="ECO:0000256" key="1">
    <source>
        <dbReference type="SAM" id="Phobius"/>
    </source>
</evidence>
<reference evidence="2 3" key="1">
    <citation type="journal article" date="2024" name="G3 (Bethesda)">
        <title>Genome assembly of Hibiscus sabdariffa L. provides insights into metabolisms of medicinal natural products.</title>
        <authorList>
            <person name="Kim T."/>
        </authorList>
    </citation>
    <scope>NUCLEOTIDE SEQUENCE [LARGE SCALE GENOMIC DNA]</scope>
    <source>
        <strain evidence="2">TK-2024</strain>
        <tissue evidence="2">Old leaves</tissue>
    </source>
</reference>
<evidence type="ECO:0000313" key="2">
    <source>
        <dbReference type="EMBL" id="KAK8496789.1"/>
    </source>
</evidence>
<keyword evidence="1" id="KW-0812">Transmembrane</keyword>
<evidence type="ECO:0000313" key="3">
    <source>
        <dbReference type="Proteomes" id="UP001472677"/>
    </source>
</evidence>
<dbReference type="EMBL" id="JBBPBM010000347">
    <property type="protein sequence ID" value="KAK8496789.1"/>
    <property type="molecule type" value="Genomic_DNA"/>
</dbReference>
<dbReference type="PANTHER" id="PTHR47186">
    <property type="entry name" value="LEUCINE-RICH REPEAT-CONTAINING PROTEIN 57"/>
    <property type="match status" value="1"/>
</dbReference>
<dbReference type="PANTHER" id="PTHR47186:SF3">
    <property type="entry name" value="OS09G0267800 PROTEIN"/>
    <property type="match status" value="1"/>
</dbReference>
<keyword evidence="3" id="KW-1185">Reference proteome</keyword>
<keyword evidence="1" id="KW-0472">Membrane</keyword>
<proteinExistence type="predicted"/>
<gene>
    <name evidence="2" type="ORF">V6N12_044697</name>
</gene>
<name>A0ABR2AS92_9ROSI</name>
<organism evidence="2 3">
    <name type="scientific">Hibiscus sabdariffa</name>
    <name type="common">roselle</name>
    <dbReference type="NCBI Taxonomy" id="183260"/>
    <lineage>
        <taxon>Eukaryota</taxon>
        <taxon>Viridiplantae</taxon>
        <taxon>Streptophyta</taxon>
        <taxon>Embryophyta</taxon>
        <taxon>Tracheophyta</taxon>
        <taxon>Spermatophyta</taxon>
        <taxon>Magnoliopsida</taxon>
        <taxon>eudicotyledons</taxon>
        <taxon>Gunneridae</taxon>
        <taxon>Pentapetalae</taxon>
        <taxon>rosids</taxon>
        <taxon>malvids</taxon>
        <taxon>Malvales</taxon>
        <taxon>Malvaceae</taxon>
        <taxon>Malvoideae</taxon>
        <taxon>Hibiscus</taxon>
    </lineage>
</organism>
<sequence length="463" mass="52942">MEQLWNEDHQDLVNLRTIDLSCCKKLKKIPDLSRAMNLQSLICTGCESLVELPCLNCLGSLERLDISDCKNLRKISDISGAINLKWLNCKDCVSLVELPCLNHLKSLQKLEYENCRKLEKFPVLPNVFSELDFSHTEIKQVPDSIQHLVGLRKLRLSYSKVENVSMNISKLESLGELDLDHCENLRTLLRLPRYLWRLDASHCISLVQVSFTNRNSDSDSFHDSDDAPQEESFSMSFWNCRWLNQDSVKNIGSNAMLQIQSLAQRWVRRSRQEYKDSFRNRLFCCFPGKDISTDVLYYESRNYSLDLKIRSNGCSESRFLAFAICLVADLTVAKEFLAINCKYQLTGGSGEKFTGECCISDGGLGWIKGGDYVMILFSRDMITIDKDYEGASFQFYITSSDGVEIQVEKCGVHAFYVDAQNYTISDVMVSNQSFDSQQGCRNYSLLDLLIIFLILILLLLLKT</sequence>
<dbReference type="SUPFAM" id="SSF52058">
    <property type="entry name" value="L domain-like"/>
    <property type="match status" value="1"/>
</dbReference>
<comment type="caution">
    <text evidence="2">The sequence shown here is derived from an EMBL/GenBank/DDBJ whole genome shotgun (WGS) entry which is preliminary data.</text>
</comment>
<feature type="transmembrane region" description="Helical" evidence="1">
    <location>
        <begin position="443"/>
        <end position="461"/>
    </location>
</feature>
<accession>A0ABR2AS92</accession>
<dbReference type="Gene3D" id="3.80.10.10">
    <property type="entry name" value="Ribonuclease Inhibitor"/>
    <property type="match status" value="2"/>
</dbReference>
<dbReference type="InterPro" id="IPR032675">
    <property type="entry name" value="LRR_dom_sf"/>
</dbReference>
<protein>
    <submittedName>
        <fullName evidence="2">Uncharacterized protein</fullName>
    </submittedName>
</protein>
<dbReference type="Proteomes" id="UP001472677">
    <property type="component" value="Unassembled WGS sequence"/>
</dbReference>
<keyword evidence="1" id="KW-1133">Transmembrane helix</keyword>